<dbReference type="GO" id="GO:0005179">
    <property type="term" value="F:hormone activity"/>
    <property type="evidence" value="ECO:0007669"/>
    <property type="project" value="InterPro"/>
</dbReference>
<reference evidence="9 10" key="1">
    <citation type="submission" date="2015-08" db="EMBL/GenBank/DDBJ databases">
        <title>The genome of the Asian arowana (Scleropages formosus).</title>
        <authorList>
            <person name="Tan M.H."/>
            <person name="Gan H.M."/>
            <person name="Croft L.J."/>
            <person name="Austin C.M."/>
        </authorList>
    </citation>
    <scope>NUCLEOTIDE SEQUENCE [LARGE SCALE GENOMIC DNA]</scope>
    <source>
        <strain evidence="9">Aro1</strain>
    </source>
</reference>
<evidence type="ECO:0000313" key="9">
    <source>
        <dbReference type="EMBL" id="KPP77212.1"/>
    </source>
</evidence>
<dbReference type="GO" id="GO:0097746">
    <property type="term" value="P:blood vessel diameter maintenance"/>
    <property type="evidence" value="ECO:0007669"/>
    <property type="project" value="UniProtKB-KW"/>
</dbReference>
<organism evidence="9 10">
    <name type="scientific">Scleropages formosus</name>
    <name type="common">Asian bonytongue</name>
    <name type="synonym">Osteoglossum formosum</name>
    <dbReference type="NCBI Taxonomy" id="113540"/>
    <lineage>
        <taxon>Eukaryota</taxon>
        <taxon>Metazoa</taxon>
        <taxon>Chordata</taxon>
        <taxon>Craniata</taxon>
        <taxon>Vertebrata</taxon>
        <taxon>Euteleostomi</taxon>
        <taxon>Actinopterygii</taxon>
        <taxon>Neopterygii</taxon>
        <taxon>Teleostei</taxon>
        <taxon>Osteoglossocephala</taxon>
        <taxon>Osteoglossomorpha</taxon>
        <taxon>Osteoglossiformes</taxon>
        <taxon>Osteoglossidae</taxon>
        <taxon>Scleropages</taxon>
    </lineage>
</organism>
<feature type="region of interest" description="Disordered" evidence="8">
    <location>
        <begin position="38"/>
        <end position="94"/>
    </location>
</feature>
<evidence type="ECO:0000256" key="3">
    <source>
        <dbReference type="ARBA" id="ARBA00022525"/>
    </source>
</evidence>
<name>A0A0P7V5Z3_SCLFO</name>
<dbReference type="GO" id="GO:0006182">
    <property type="term" value="P:cGMP biosynthetic process"/>
    <property type="evidence" value="ECO:0007669"/>
    <property type="project" value="TreeGrafter"/>
</dbReference>
<dbReference type="PANTHER" id="PTHR12167:SF2">
    <property type="entry name" value="C-TYPE NATRIURETIC PEPTIDE"/>
    <property type="match status" value="1"/>
</dbReference>
<dbReference type="AlphaFoldDB" id="A0A0P7V5Z3"/>
<dbReference type="InterPro" id="IPR000663">
    <property type="entry name" value="Natr_peptide"/>
</dbReference>
<evidence type="ECO:0000256" key="8">
    <source>
        <dbReference type="SAM" id="MobiDB-lite"/>
    </source>
</evidence>
<sequence length="94" mass="10462">MTALRNLLGDELSEYLATDERDRERERTLEHLRSRLLRDLRLQPRAKSATSRAQGDQPAPKKPKAGNKKGGSPSRNGCFGHKMDRIGTLSGMGC</sequence>
<keyword evidence="5" id="KW-0732">Signal</keyword>
<comment type="similarity">
    <text evidence="2 7">Belongs to the natriuretic peptide family.</text>
</comment>
<dbReference type="EMBL" id="JARO02000860">
    <property type="protein sequence ID" value="KPP77212.1"/>
    <property type="molecule type" value="Genomic_DNA"/>
</dbReference>
<evidence type="ECO:0000256" key="5">
    <source>
        <dbReference type="ARBA" id="ARBA00022729"/>
    </source>
</evidence>
<dbReference type="PRINTS" id="PR00710">
    <property type="entry name" value="NATPEPTIDES"/>
</dbReference>
<dbReference type="PANTHER" id="PTHR12167">
    <property type="entry name" value="C-TYPE NATRIURETIC PEPTIDE"/>
    <property type="match status" value="1"/>
</dbReference>
<comment type="caution">
    <text evidence="9">The sequence shown here is derived from an EMBL/GenBank/DDBJ whole genome shotgun (WGS) entry which is preliminary data.</text>
</comment>
<evidence type="ECO:0000313" key="10">
    <source>
        <dbReference type="Proteomes" id="UP000034805"/>
    </source>
</evidence>
<protein>
    <submittedName>
        <fullName evidence="9">C-type natriuretic peptide 4-like</fullName>
    </submittedName>
</protein>
<dbReference type="SMART" id="SM00183">
    <property type="entry name" value="NAT_PEP"/>
    <property type="match status" value="1"/>
</dbReference>
<dbReference type="GO" id="GO:0007168">
    <property type="term" value="P:receptor guanylyl cyclase signaling pathway"/>
    <property type="evidence" value="ECO:0007669"/>
    <property type="project" value="TreeGrafter"/>
</dbReference>
<dbReference type="PROSITE" id="PS00263">
    <property type="entry name" value="NATRIURETIC_PEPTIDE"/>
    <property type="match status" value="1"/>
</dbReference>
<dbReference type="Pfam" id="PF00212">
    <property type="entry name" value="ANP"/>
    <property type="match status" value="1"/>
</dbReference>
<keyword evidence="6 7" id="KW-0838">Vasoactive</keyword>
<gene>
    <name evidence="9" type="ORF">Z043_103381</name>
</gene>
<evidence type="ECO:0000256" key="6">
    <source>
        <dbReference type="ARBA" id="ARBA00022858"/>
    </source>
</evidence>
<evidence type="ECO:0000256" key="2">
    <source>
        <dbReference type="ARBA" id="ARBA00009041"/>
    </source>
</evidence>
<dbReference type="GO" id="GO:0005576">
    <property type="term" value="C:extracellular region"/>
    <property type="evidence" value="ECO:0007669"/>
    <property type="project" value="UniProtKB-SubCell"/>
</dbReference>
<evidence type="ECO:0000256" key="1">
    <source>
        <dbReference type="ARBA" id="ARBA00004613"/>
    </source>
</evidence>
<accession>A0A0P7V5Z3</accession>
<evidence type="ECO:0000256" key="4">
    <source>
        <dbReference type="ARBA" id="ARBA00022685"/>
    </source>
</evidence>
<dbReference type="STRING" id="113540.ENSSFOP00015047376"/>
<proteinExistence type="inferred from homology"/>
<evidence type="ECO:0000256" key="7">
    <source>
        <dbReference type="RuleBase" id="RU003686"/>
    </source>
</evidence>
<keyword evidence="4" id="KW-0165">Cleavage on pair of basic residues</keyword>
<comment type="subcellular location">
    <subcellularLocation>
        <location evidence="1 7">Secreted</location>
    </subcellularLocation>
</comment>
<dbReference type="Proteomes" id="UP000034805">
    <property type="component" value="Unassembled WGS sequence"/>
</dbReference>
<dbReference type="InterPro" id="IPR030480">
    <property type="entry name" value="Natr_peptide_CS"/>
</dbReference>
<keyword evidence="3" id="KW-0964">Secreted</keyword>